<dbReference type="Proteomes" id="UP001327560">
    <property type="component" value="Chromosome 1"/>
</dbReference>
<name>A0AAQ3JS21_9LILI</name>
<reference evidence="1 2" key="1">
    <citation type="submission" date="2023-10" db="EMBL/GenBank/DDBJ databases">
        <title>Chromosome-scale genome assembly provides insights into flower coloration mechanisms of Canna indica.</title>
        <authorList>
            <person name="Li C."/>
        </authorList>
    </citation>
    <scope>NUCLEOTIDE SEQUENCE [LARGE SCALE GENOMIC DNA]</scope>
    <source>
        <tissue evidence="1">Flower</tissue>
    </source>
</reference>
<proteinExistence type="predicted"/>
<accession>A0AAQ3JS21</accession>
<sequence>MLTNFRISFKLGVFPFVASPLGSPLDIWLSLWKPLQRIILDWDKLRAASWSKLRVDTETRIGALNFKKGQLDLFYQHWGDPISEGEGIASAFRECYATLLGKDIKPLLQIKWNLINEPHSLNLLCLDDPFTMTEVFEVIKAAKNFKSPGSYGLNMEFYMKFWPLIGTQSILFWTLAKMVQLVHRAKAQPFEDQGDTHRREHFKGGLRST</sequence>
<evidence type="ECO:0000313" key="1">
    <source>
        <dbReference type="EMBL" id="WOK93500.1"/>
    </source>
</evidence>
<protein>
    <submittedName>
        <fullName evidence="1">Uncharacterized protein</fullName>
    </submittedName>
</protein>
<organism evidence="1 2">
    <name type="scientific">Canna indica</name>
    <name type="common">Indian-shot</name>
    <dbReference type="NCBI Taxonomy" id="4628"/>
    <lineage>
        <taxon>Eukaryota</taxon>
        <taxon>Viridiplantae</taxon>
        <taxon>Streptophyta</taxon>
        <taxon>Embryophyta</taxon>
        <taxon>Tracheophyta</taxon>
        <taxon>Spermatophyta</taxon>
        <taxon>Magnoliopsida</taxon>
        <taxon>Liliopsida</taxon>
        <taxon>Zingiberales</taxon>
        <taxon>Cannaceae</taxon>
        <taxon>Canna</taxon>
    </lineage>
</organism>
<dbReference type="EMBL" id="CP136890">
    <property type="protein sequence ID" value="WOK93500.1"/>
    <property type="molecule type" value="Genomic_DNA"/>
</dbReference>
<gene>
    <name evidence="1" type="ORF">Cni_G02198</name>
</gene>
<evidence type="ECO:0000313" key="2">
    <source>
        <dbReference type="Proteomes" id="UP001327560"/>
    </source>
</evidence>
<dbReference type="AlphaFoldDB" id="A0AAQ3JS21"/>
<keyword evidence="2" id="KW-1185">Reference proteome</keyword>